<dbReference type="SMART" id="SM00073">
    <property type="entry name" value="HPT"/>
    <property type="match status" value="1"/>
</dbReference>
<evidence type="ECO:0000259" key="19">
    <source>
        <dbReference type="PROSITE" id="PS50109"/>
    </source>
</evidence>
<feature type="modified residue" description="4-aspartylphosphate" evidence="17">
    <location>
        <position position="1085"/>
    </location>
</feature>
<evidence type="ECO:0000256" key="17">
    <source>
        <dbReference type="PROSITE-ProRule" id="PRU00169"/>
    </source>
</evidence>
<comment type="similarity">
    <text evidence="3">In the N-terminal section; belongs to the phytochrome family.</text>
</comment>
<evidence type="ECO:0000256" key="1">
    <source>
        <dbReference type="ARBA" id="ARBA00000085"/>
    </source>
</evidence>
<dbReference type="InterPro" id="IPR006189">
    <property type="entry name" value="CHASE_dom"/>
</dbReference>
<dbReference type="Pfam" id="PF01627">
    <property type="entry name" value="Hpt"/>
    <property type="match status" value="1"/>
</dbReference>
<dbReference type="InterPro" id="IPR005467">
    <property type="entry name" value="His_kinase_dom"/>
</dbReference>
<dbReference type="KEGG" id="syn:slr1759"/>
<accession>P73035</accession>
<dbReference type="Pfam" id="PF02518">
    <property type="entry name" value="HATPase_c"/>
    <property type="match status" value="1"/>
</dbReference>
<dbReference type="InterPro" id="IPR003661">
    <property type="entry name" value="HisK_dim/P_dom"/>
</dbReference>
<evidence type="ECO:0000256" key="5">
    <source>
        <dbReference type="ARBA" id="ARBA00022475"/>
    </source>
</evidence>
<dbReference type="Pfam" id="PF00512">
    <property type="entry name" value="HisKA"/>
    <property type="match status" value="1"/>
</dbReference>
<feature type="domain" description="CHASE" evidence="23">
    <location>
        <begin position="116"/>
        <end position="230"/>
    </location>
</feature>
<evidence type="ECO:0000256" key="16">
    <source>
        <dbReference type="PROSITE-ProRule" id="PRU00110"/>
    </source>
</evidence>
<proteinExistence type="inferred from homology"/>
<dbReference type="Gene3D" id="3.40.50.2300">
    <property type="match status" value="2"/>
</dbReference>
<dbReference type="eggNOG" id="COG2202">
    <property type="taxonomic scope" value="Bacteria"/>
</dbReference>
<dbReference type="Proteomes" id="UP000001425">
    <property type="component" value="Chromosome"/>
</dbReference>
<evidence type="ECO:0000259" key="21">
    <source>
        <dbReference type="PROSITE" id="PS50112"/>
    </source>
</evidence>
<dbReference type="EnsemblBacteria" id="BAA17056">
    <property type="protein sequence ID" value="BAA17056"/>
    <property type="gene ID" value="BAA17056"/>
</dbReference>
<dbReference type="PANTHER" id="PTHR45339">
    <property type="entry name" value="HYBRID SIGNAL TRANSDUCTION HISTIDINE KINASE J"/>
    <property type="match status" value="1"/>
</dbReference>
<evidence type="ECO:0000256" key="12">
    <source>
        <dbReference type="ARBA" id="ARBA00022989"/>
    </source>
</evidence>
<dbReference type="PROSITE" id="PS50839">
    <property type="entry name" value="CHASE"/>
    <property type="match status" value="1"/>
</dbReference>
<keyword evidence="13" id="KW-0902">Two-component regulatory system</keyword>
<evidence type="ECO:0000259" key="24">
    <source>
        <dbReference type="PROSITE" id="PS50894"/>
    </source>
</evidence>
<dbReference type="GO" id="GO:0005524">
    <property type="term" value="F:ATP binding"/>
    <property type="evidence" value="ECO:0007669"/>
    <property type="project" value="UniProtKB-KW"/>
</dbReference>
<dbReference type="SMART" id="SM00065">
    <property type="entry name" value="GAF"/>
    <property type="match status" value="1"/>
</dbReference>
<feature type="domain" description="PAS" evidence="21">
    <location>
        <begin position="344"/>
        <end position="375"/>
    </location>
</feature>
<dbReference type="InterPro" id="IPR000014">
    <property type="entry name" value="PAS"/>
</dbReference>
<dbReference type="InterPro" id="IPR000700">
    <property type="entry name" value="PAS-assoc_C"/>
</dbReference>
<keyword evidence="9" id="KW-0547">Nucleotide-binding</keyword>
<dbReference type="CDD" id="cd00130">
    <property type="entry name" value="PAS"/>
    <property type="match status" value="2"/>
</dbReference>
<organism evidence="25 26">
    <name type="scientific">Synechocystis sp. (strain ATCC 27184 / PCC 6803 / Kazusa)</name>
    <dbReference type="NCBI Taxonomy" id="1111708"/>
    <lineage>
        <taxon>Bacteria</taxon>
        <taxon>Bacillati</taxon>
        <taxon>Cyanobacteriota</taxon>
        <taxon>Cyanophyceae</taxon>
        <taxon>Synechococcales</taxon>
        <taxon>Merismopediaceae</taxon>
        <taxon>Synechocystis</taxon>
    </lineage>
</organism>
<dbReference type="PROSITE" id="PS50109">
    <property type="entry name" value="HIS_KIN"/>
    <property type="match status" value="1"/>
</dbReference>
<dbReference type="IntAct" id="P73035">
    <property type="interactions" value="8"/>
</dbReference>
<evidence type="ECO:0000256" key="2">
    <source>
        <dbReference type="ARBA" id="ARBA00004651"/>
    </source>
</evidence>
<dbReference type="GO" id="GO:0000155">
    <property type="term" value="F:phosphorelay sensor kinase activity"/>
    <property type="evidence" value="ECO:0007669"/>
    <property type="project" value="InterPro"/>
</dbReference>
<keyword evidence="8 18" id="KW-0812">Transmembrane</keyword>
<dbReference type="InterPro" id="IPR035965">
    <property type="entry name" value="PAS-like_dom_sf"/>
</dbReference>
<dbReference type="InterPro" id="IPR003594">
    <property type="entry name" value="HATPase_dom"/>
</dbReference>
<evidence type="ECO:0000259" key="20">
    <source>
        <dbReference type="PROSITE" id="PS50110"/>
    </source>
</evidence>
<dbReference type="SUPFAM" id="SSF47226">
    <property type="entry name" value="Histidine-containing phosphotransfer domain, HPT domain"/>
    <property type="match status" value="1"/>
</dbReference>
<comment type="subcellular location">
    <subcellularLocation>
        <location evidence="2">Cell membrane</location>
        <topology evidence="2">Multi-pass membrane protein</topology>
    </subcellularLocation>
</comment>
<reference evidence="25 26" key="2">
    <citation type="journal article" date="1996" name="DNA Res.">
        <title>Sequence analysis of the genome of the unicellular cyanobacterium Synechocystis sp. strain PCC6803. II. Sequence determination of the entire genome and assignment of potential protein-coding regions.</title>
        <authorList>
            <person name="Kaneko T."/>
            <person name="Sato S."/>
            <person name="Kotani H."/>
            <person name="Tanaka A."/>
            <person name="Asamizu E."/>
            <person name="Nakamura Y."/>
            <person name="Miyajima N."/>
            <person name="Hirosawa M."/>
            <person name="Sugiura M."/>
            <person name="Sasamoto S."/>
            <person name="Kimura T."/>
            <person name="Hosouchi T."/>
            <person name="Matsuno A."/>
            <person name="Muraki A."/>
            <person name="Nakazaki N."/>
            <person name="Naruo K."/>
            <person name="Okumura S."/>
            <person name="Shimpo S."/>
            <person name="Takeuchi C."/>
            <person name="Wada T."/>
            <person name="Watanabe A."/>
            <person name="Yamada M."/>
            <person name="Yasuda M."/>
            <person name="Tabata S."/>
        </authorList>
    </citation>
    <scope>NUCLEOTIDE SEQUENCE [LARGE SCALE GENOMIC DNA]</scope>
    <source>
        <strain evidence="26">ATCC 27184 / PCC 6803 / Kazusa</strain>
    </source>
</reference>
<dbReference type="EC" id="2.7.13.3" evidence="4"/>
<dbReference type="InterPro" id="IPR013655">
    <property type="entry name" value="PAS_fold_3"/>
</dbReference>
<keyword evidence="11" id="KW-0067">ATP-binding</keyword>
<dbReference type="SMART" id="SM00086">
    <property type="entry name" value="PAC"/>
    <property type="match status" value="2"/>
</dbReference>
<dbReference type="InterPro" id="IPR011006">
    <property type="entry name" value="CheY-like_superfamily"/>
</dbReference>
<dbReference type="SMART" id="SM00091">
    <property type="entry name" value="PAS"/>
    <property type="match status" value="3"/>
</dbReference>
<keyword evidence="12 18" id="KW-1133">Transmembrane helix</keyword>
<dbReference type="InterPro" id="IPR029016">
    <property type="entry name" value="GAF-like_dom_sf"/>
</dbReference>
<keyword evidence="5" id="KW-1003">Cell membrane</keyword>
<keyword evidence="7" id="KW-0808">Transferase</keyword>
<feature type="domain" description="HPt" evidence="24">
    <location>
        <begin position="1362"/>
        <end position="1457"/>
    </location>
</feature>
<evidence type="ECO:0000256" key="13">
    <source>
        <dbReference type="ARBA" id="ARBA00023012"/>
    </source>
</evidence>
<feature type="domain" description="Histidine kinase" evidence="19">
    <location>
        <begin position="784"/>
        <end position="1017"/>
    </location>
</feature>
<dbReference type="eggNOG" id="COG0784">
    <property type="taxonomic scope" value="Bacteria"/>
</dbReference>
<feature type="domain" description="Response regulatory" evidence="20">
    <location>
        <begin position="1035"/>
        <end position="1149"/>
    </location>
</feature>
<keyword evidence="6 17" id="KW-0597">Phosphoprotein</keyword>
<dbReference type="PROSITE" id="PS50113">
    <property type="entry name" value="PAC"/>
    <property type="match status" value="2"/>
</dbReference>
<dbReference type="CDD" id="cd00082">
    <property type="entry name" value="HisKA"/>
    <property type="match status" value="1"/>
</dbReference>
<evidence type="ECO:0000256" key="15">
    <source>
        <dbReference type="ARBA" id="ARBA00074306"/>
    </source>
</evidence>
<dbReference type="InterPro" id="IPR001789">
    <property type="entry name" value="Sig_transdc_resp-reg_receiver"/>
</dbReference>
<keyword evidence="14 18" id="KW-0472">Membrane</keyword>
<dbReference type="FunFam" id="3.30.450.20:FF:000099">
    <property type="entry name" value="Sensory box sensor histidine kinase"/>
    <property type="match status" value="1"/>
</dbReference>
<dbReference type="CDD" id="cd16922">
    <property type="entry name" value="HATPase_EvgS-ArcB-TorS-like"/>
    <property type="match status" value="1"/>
</dbReference>
<dbReference type="eggNOG" id="COG3452">
    <property type="taxonomic scope" value="Bacteria"/>
</dbReference>
<evidence type="ECO:0000313" key="25">
    <source>
        <dbReference type="EMBL" id="BAA17056.1"/>
    </source>
</evidence>
<dbReference type="PROSITE" id="PS50110">
    <property type="entry name" value="RESPONSE_REGULATORY"/>
    <property type="match status" value="2"/>
</dbReference>
<dbReference type="PaxDb" id="1148-1652132"/>
<dbReference type="PIR" id="S75142">
    <property type="entry name" value="S75142"/>
</dbReference>
<dbReference type="InterPro" id="IPR003018">
    <property type="entry name" value="GAF"/>
</dbReference>
<dbReference type="SMART" id="SM00388">
    <property type="entry name" value="HisKA"/>
    <property type="match status" value="1"/>
</dbReference>
<evidence type="ECO:0000256" key="9">
    <source>
        <dbReference type="ARBA" id="ARBA00022741"/>
    </source>
</evidence>
<dbReference type="SUPFAM" id="SSF52172">
    <property type="entry name" value="CheY-like"/>
    <property type="match status" value="2"/>
</dbReference>
<name>P73035_SYNY3</name>
<dbReference type="PhylomeDB" id="P73035"/>
<dbReference type="SUPFAM" id="SSF55785">
    <property type="entry name" value="PYP-like sensor domain (PAS domain)"/>
    <property type="match status" value="2"/>
</dbReference>
<dbReference type="Gene3D" id="3.30.450.20">
    <property type="entry name" value="PAS domain"/>
    <property type="match status" value="2"/>
</dbReference>
<evidence type="ECO:0000259" key="22">
    <source>
        <dbReference type="PROSITE" id="PS50113"/>
    </source>
</evidence>
<dbReference type="InterPro" id="IPR036641">
    <property type="entry name" value="HPT_dom_sf"/>
</dbReference>
<dbReference type="Gene3D" id="1.10.287.130">
    <property type="match status" value="1"/>
</dbReference>
<evidence type="ECO:0000313" key="26">
    <source>
        <dbReference type="Proteomes" id="UP000001425"/>
    </source>
</evidence>
<dbReference type="EMBL" id="BA000022">
    <property type="protein sequence ID" value="BAA17056.1"/>
    <property type="molecule type" value="Genomic_DNA"/>
</dbReference>
<dbReference type="NCBIfam" id="TIGR00229">
    <property type="entry name" value="sensory_box"/>
    <property type="match status" value="2"/>
</dbReference>
<dbReference type="SUPFAM" id="SSF55874">
    <property type="entry name" value="ATPase domain of HSP90 chaperone/DNA topoisomerase II/histidine kinase"/>
    <property type="match status" value="1"/>
</dbReference>
<evidence type="ECO:0000256" key="8">
    <source>
        <dbReference type="ARBA" id="ARBA00022692"/>
    </source>
</evidence>
<evidence type="ECO:0000256" key="4">
    <source>
        <dbReference type="ARBA" id="ARBA00012438"/>
    </source>
</evidence>
<dbReference type="Gene3D" id="3.30.450.350">
    <property type="entry name" value="CHASE domain"/>
    <property type="match status" value="1"/>
</dbReference>
<dbReference type="InterPro" id="IPR004358">
    <property type="entry name" value="Sig_transdc_His_kin-like_C"/>
</dbReference>
<dbReference type="CDD" id="cd17546">
    <property type="entry name" value="REC_hyHK_CKI1_RcsC-like"/>
    <property type="match status" value="1"/>
</dbReference>
<dbReference type="Pfam" id="PF08447">
    <property type="entry name" value="PAS_3"/>
    <property type="match status" value="1"/>
</dbReference>
<dbReference type="eggNOG" id="COG2198">
    <property type="taxonomic scope" value="Bacteria"/>
</dbReference>
<dbReference type="eggNOG" id="COG2205">
    <property type="taxonomic scope" value="Bacteria"/>
</dbReference>
<reference evidence="25 26" key="1">
    <citation type="journal article" date="1995" name="DNA Res.">
        <title>Sequence analysis of the genome of the unicellular cyanobacterium Synechocystis sp. strain PCC6803. I. Sequence features in the 1 Mb region from map positions 64% to 92% of the genome.</title>
        <authorList>
            <person name="Kaneko T."/>
            <person name="Tanaka A."/>
            <person name="Sato S."/>
            <person name="Kotani H."/>
            <person name="Sazuka T."/>
            <person name="Miyajima N."/>
            <person name="Sugiura M."/>
            <person name="Tabata S."/>
        </authorList>
    </citation>
    <scope>NUCLEOTIDE SEQUENCE [LARGE SCALE GENOMIC DNA]</scope>
    <source>
        <strain evidence="26">ATCC 27184 / PCC 6803 / Kazusa</strain>
    </source>
</reference>
<dbReference type="STRING" id="1148.gene:10497917"/>
<sequence length="1462" mass="163928">MVISATVISMKSPLRRLLLSPVLPILIGAGLSVMTVHTWLFLYNQVQERLKQVLTNRLTNIHEQIENQLNIHVRQLEQMAGRWERSPTGTEQTDWRLDARAQAEGFDGYQTIQWVDPKFVVRWVEPLPDDEHDIDYANQYPHQIQSLELAARQKNTILSGVVDLDQGEKGFLVYVPLFIGDRFDGFVVGVFQLDQFIGSVRPLSGNKPDQDSGLRSFGLRIFEGNQLIYNDVPDDWEQDIVVTQELAWANSLPQAEAMTSRWQLQLVPGPILLDQYGSSQWILFSGLLMAWAVAIAVYYLQKSSKHSEQLSESIKQQQKVEEFLKSTLQELAVQKTALDEAAIVAITDTEGVITYVNDKFVEVSGYSREELIGNTHRLVSSGYHSPEFFQQFWQTIRAGKVWHGQINNRAKAGNTYWVDSTVVPFLDDNGNPYQYLAIRFEITSSKQAEKSLRESEARFRMMADTSPIMLWVADQDKKMTFVNQSWLEFRGATLAEESGNGYLEGIHPDDKGHYLGVYSQAFGDRRRFELEYRYRRVDQQYRWIVNVGVPRYLEDGKFMGYVGSCLDITDRKQAQDILQKKLNQILLMRKISQEIRRSLQPTLIFQTAARQVGNVFAVSRCLIHNYSEATTLQVPVVAEYLGGQFTSLLAGEIAVEQAYDPTIIQGDRAMAVVDLDQDLNSTHTKAFYQRFQVKSFLAVRTSYQGKANGIIALHQCDRQRVWTADEIELLEAIAEQMGIALAQAALLEKERERRRELAQKNLELEKATWAAEAANRAKGEFLAMMSHEIRTPMNGVIGMTELLIMTDLNLQQLDYVQTIRQSGETLLTIINDILDFSKIEADKLVLETQAFELRPLIETVLEMFGPIARAKHLELTYGIDPQTPARILGDQVRLRQILSNLIGNALKFTEKGEVVLTVKGEPFDPAESYHTILNLPHPSHRICFNLRDTGIGIPLDRQDRLFKSFSQVDSSTTRKYGGTGLGLVISQRLTQMMGGVLTVTSEPGVGSNFRFCILTTAQAPALAEADSVQQMKGKQVLIVDDNETNRRILQDQCQAWGLVCHCFTSGESALDWFARCPDLDAAILDLQMPNMDGITLAHHLRQFAQGKDLPIILLSSGLVAGADELSVFQTVLNKPVRQSLIFDSLVNIFQGSIGLADYAPQFDQLDLPEFVPDGDGLPTEDNATSLQPALQILLAEDNLVNQKVAHQMLNNLGYPVAIANNGQEVIDALEKKFYDLVLMDMQMPVMDGITACRHIRQTLPLERQPRIVAMTANAMPGDRQECLDAGMDGYISKPISINQLRKVLQDTSALITSPQAREDIVTLGDKITVVEEQTMVKPTDVTESPLDPTAIAFLRDDLCGGDLTLFGEMVACYCQESQKLIEELVQGLEVDDFAVIRRTAHSLKSSSASLGAQQLSTFCQQLEKNAGSGNLGLGSPPQLVDRCRQLHIAVVEALAPFTIPSP</sequence>
<dbReference type="SMART" id="SM00448">
    <property type="entry name" value="REC"/>
    <property type="match status" value="2"/>
</dbReference>
<dbReference type="FunFam" id="3.30.565.10:FF:000010">
    <property type="entry name" value="Sensor histidine kinase RcsC"/>
    <property type="match status" value="1"/>
</dbReference>
<dbReference type="InterPro" id="IPR001610">
    <property type="entry name" value="PAC"/>
</dbReference>
<evidence type="ECO:0000256" key="11">
    <source>
        <dbReference type="ARBA" id="ARBA00022840"/>
    </source>
</evidence>
<dbReference type="SMART" id="SM01079">
    <property type="entry name" value="CHASE"/>
    <property type="match status" value="1"/>
</dbReference>
<dbReference type="SUPFAM" id="SSF47384">
    <property type="entry name" value="Homodimeric domain of signal transducing histidine kinase"/>
    <property type="match status" value="1"/>
</dbReference>
<dbReference type="PROSITE" id="PS50894">
    <property type="entry name" value="HPT"/>
    <property type="match status" value="1"/>
</dbReference>
<feature type="domain" description="PAC" evidence="22">
    <location>
        <begin position="400"/>
        <end position="454"/>
    </location>
</feature>
<dbReference type="Gene3D" id="3.30.565.10">
    <property type="entry name" value="Histidine kinase-like ATPase, C-terminal domain"/>
    <property type="match status" value="1"/>
</dbReference>
<dbReference type="SMART" id="SM00387">
    <property type="entry name" value="HATPase_c"/>
    <property type="match status" value="1"/>
</dbReference>
<dbReference type="Gene3D" id="1.20.120.160">
    <property type="entry name" value="HPT domain"/>
    <property type="match status" value="1"/>
</dbReference>
<feature type="modified residue" description="4-aspartylphosphate" evidence="17">
    <location>
        <position position="1240"/>
    </location>
</feature>
<dbReference type="PRINTS" id="PR00344">
    <property type="entry name" value="BCTRLSENSOR"/>
</dbReference>
<dbReference type="Pfam" id="PF01590">
    <property type="entry name" value="GAF"/>
    <property type="match status" value="1"/>
</dbReference>
<feature type="domain" description="Response regulatory" evidence="20">
    <location>
        <begin position="1191"/>
        <end position="1308"/>
    </location>
</feature>
<feature type="transmembrane region" description="Helical" evidence="18">
    <location>
        <begin position="281"/>
        <end position="300"/>
    </location>
</feature>
<evidence type="ECO:0000256" key="3">
    <source>
        <dbReference type="ARBA" id="ARBA00006402"/>
    </source>
</evidence>
<feature type="domain" description="PAC" evidence="22">
    <location>
        <begin position="528"/>
        <end position="580"/>
    </location>
</feature>
<dbReference type="Pfam" id="PF00072">
    <property type="entry name" value="Response_reg"/>
    <property type="match status" value="2"/>
</dbReference>
<dbReference type="InterPro" id="IPR036097">
    <property type="entry name" value="HisK_dim/P_sf"/>
</dbReference>
<comment type="catalytic activity">
    <reaction evidence="1">
        <text>ATP + protein L-histidine = ADP + protein N-phospho-L-histidine.</text>
        <dbReference type="EC" id="2.7.13.3"/>
    </reaction>
</comment>
<dbReference type="SUPFAM" id="SSF55781">
    <property type="entry name" value="GAF domain-like"/>
    <property type="match status" value="1"/>
</dbReference>
<dbReference type="GO" id="GO:0005886">
    <property type="term" value="C:plasma membrane"/>
    <property type="evidence" value="ECO:0007669"/>
    <property type="project" value="UniProtKB-SubCell"/>
</dbReference>
<gene>
    <name evidence="25" type="ordered locus">slr1759</name>
</gene>
<evidence type="ECO:0000256" key="7">
    <source>
        <dbReference type="ARBA" id="ARBA00022679"/>
    </source>
</evidence>
<dbReference type="FunFam" id="1.10.287.130:FF:000003">
    <property type="entry name" value="Histidine kinase"/>
    <property type="match status" value="1"/>
</dbReference>
<feature type="transmembrane region" description="Helical" evidence="18">
    <location>
        <begin position="22"/>
        <end position="42"/>
    </location>
</feature>
<protein>
    <recommendedName>
        <fullName evidence="15">Circadian input-output histidine kinase CikA</fullName>
        <ecNumber evidence="4">2.7.13.3</ecNumber>
    </recommendedName>
</protein>
<keyword evidence="10 25" id="KW-0418">Kinase</keyword>
<dbReference type="Gene3D" id="3.30.450.40">
    <property type="match status" value="1"/>
</dbReference>
<dbReference type="InParanoid" id="P73035"/>
<evidence type="ECO:0000256" key="6">
    <source>
        <dbReference type="ARBA" id="ARBA00022553"/>
    </source>
</evidence>
<feature type="modified residue" description="Phosphohistidine" evidence="16">
    <location>
        <position position="1401"/>
    </location>
</feature>
<dbReference type="CDD" id="cd00088">
    <property type="entry name" value="HPT"/>
    <property type="match status" value="1"/>
</dbReference>
<dbReference type="PROSITE" id="PS50112">
    <property type="entry name" value="PAS"/>
    <property type="match status" value="2"/>
</dbReference>
<dbReference type="InterPro" id="IPR042240">
    <property type="entry name" value="CHASE_sf"/>
</dbReference>
<dbReference type="InterPro" id="IPR008207">
    <property type="entry name" value="Sig_transdc_His_kin_Hpt_dom"/>
</dbReference>
<evidence type="ECO:0000256" key="14">
    <source>
        <dbReference type="ARBA" id="ARBA00023136"/>
    </source>
</evidence>
<evidence type="ECO:0000259" key="23">
    <source>
        <dbReference type="PROSITE" id="PS50839"/>
    </source>
</evidence>
<dbReference type="Pfam" id="PF13426">
    <property type="entry name" value="PAS_9"/>
    <property type="match status" value="1"/>
</dbReference>
<dbReference type="SMR" id="P73035"/>
<feature type="domain" description="PAS" evidence="21">
    <location>
        <begin position="455"/>
        <end position="525"/>
    </location>
</feature>
<dbReference type="PANTHER" id="PTHR45339:SF1">
    <property type="entry name" value="HYBRID SIGNAL TRANSDUCTION HISTIDINE KINASE J"/>
    <property type="match status" value="1"/>
</dbReference>
<evidence type="ECO:0000256" key="10">
    <source>
        <dbReference type="ARBA" id="ARBA00022777"/>
    </source>
</evidence>
<dbReference type="InterPro" id="IPR036890">
    <property type="entry name" value="HATPase_C_sf"/>
</dbReference>
<evidence type="ECO:0000256" key="18">
    <source>
        <dbReference type="SAM" id="Phobius"/>
    </source>
</evidence>
<keyword evidence="26" id="KW-1185">Reference proteome</keyword>